<gene>
    <name evidence="1" type="ORF">MARCHEWKA_04420</name>
</gene>
<sequence>MNVVDAREPEDFSALIGLTIQEAEALTGGLVRATMRDGRPQIGTCDYRLDRINVSVVDGRITAAGGRG</sequence>
<reference evidence="1" key="1">
    <citation type="submission" date="2022-04" db="EMBL/GenBank/DDBJ databases">
        <authorList>
            <person name="Friedrich I."/>
            <person name="Schneider D."/>
            <person name="Poehlein A."/>
            <person name="Hertel R."/>
            <person name="Daniel R."/>
        </authorList>
    </citation>
    <scope>NUCLEOTIDE SEQUENCE</scope>
</reference>
<keyword evidence="2" id="KW-1185">Reference proteome</keyword>
<evidence type="ECO:0000313" key="1">
    <source>
        <dbReference type="EMBL" id="UTC28954.1"/>
    </source>
</evidence>
<dbReference type="EMBL" id="ON529851">
    <property type="protein sequence ID" value="UTC28954.1"/>
    <property type="molecule type" value="Genomic_DNA"/>
</dbReference>
<name>A0A9E7SRA2_9CAUD</name>
<organism evidence="1 2">
    <name type="scientific">Brevundimonas phage vB_BpoS-Marchewka</name>
    <dbReference type="NCBI Taxonomy" id="2948604"/>
    <lineage>
        <taxon>Viruses</taxon>
        <taxon>Duplodnaviria</taxon>
        <taxon>Heunggongvirae</taxon>
        <taxon>Uroviricota</taxon>
        <taxon>Caudoviricetes</taxon>
        <taxon>Jeanschmidtviridae</taxon>
        <taxon>Marchewkavirus</taxon>
        <taxon>Marchewkavirus marchewka</taxon>
    </lineage>
</organism>
<evidence type="ECO:0000313" key="2">
    <source>
        <dbReference type="Proteomes" id="UP001056634"/>
    </source>
</evidence>
<protein>
    <submittedName>
        <fullName evidence="1">Uncharacterized protein</fullName>
    </submittedName>
</protein>
<dbReference type="Proteomes" id="UP001056634">
    <property type="component" value="Segment"/>
</dbReference>
<accession>A0A9E7SRA2</accession>
<proteinExistence type="predicted"/>